<comment type="caution">
    <text evidence="4">The sequence shown here is derived from an EMBL/GenBank/DDBJ whole genome shotgun (WGS) entry which is preliminary data.</text>
</comment>
<dbReference type="InterPro" id="IPR046450">
    <property type="entry name" value="PA_dom_sf"/>
</dbReference>
<dbReference type="EMBL" id="CAJNJA010007329">
    <property type="protein sequence ID" value="CAE7223257.1"/>
    <property type="molecule type" value="Genomic_DNA"/>
</dbReference>
<dbReference type="SMART" id="SM00028">
    <property type="entry name" value="TPR"/>
    <property type="match status" value="2"/>
</dbReference>
<sequence length="1091" mass="119504">MILVGLSTTLSALWFCRKVGCWAKSLGRLGALILRFVRRGSPDEALALLGEAVLLNPPDALLHLARAQAQNECRRHLEALDDAETCVSLDSKCLEGWLQKGKAELALGRAADAAVSFQAGLALEPNHPELLRQLSEVAPAPNILQQFKELVFAARLGLENLFQTLEDPQRTTDAFVDSNAEVLDAQISLLAQTLHVNVSVLFDSPRLCDAYEQIVHACAQLVSGAPKSFSRKLRNAKKILEGLSLAVRIGWQIHHGLAKHAASALIILATCPEAEEGLRRMAVRQLLGGLLRWLVDARPEPEREVEEVCGCSCAVPWKAAACYLERLFEREGRPMALIQFECEHWPDTVQLCQWLTLSVRDYHSTPLGLVALLQMPGVAARAMKTQARVDFFIAPHLFAEEFGDEFEEAEEPQEPEASEETWEVARASNVPWWRAAQMSRQPLRAWRQQMRFAAAAVAAASENQDHQNQDPSLSFPEVASASSSFSRGPGAEISRLLGNDPNLASILNAASSAGIPTLFRWIPDPPPPPPQRLGEWLMNSLGYLFLFIEGDALFTVYACRALKTLAKADPDGDGQTRLLNGMWLGVPLLSKLSLAACTNTAALDLLHCLFEAKCPVARAGIRCATRSLAHALASDALPNEQDGDIHMASSSSASSQDMQDVSEEAEDFSGGSQGTDGAAQAQAAQAQAPEMLGDGDAGFAQNLLGHEDDLVPSWAEFHHELFQELACPTDREHAPELVTLANFELKASLLAEQATVHSLEPQTEEGRNYSFAAVPAAWNRNVLVEMDPKQGNQTSDEDVHGSPPGWQTVSSQRLLLFHELDGFPVGSAEYLHDGRMKGKVVLMSRRSIRSSQKVHNWAQAVSSAEQAGASAVIVFNDLDAMEPFRMGLFGEKLPSIPAFMISGKDGASLGTRSRDSEVIIVRSVLTSASSRSPPPWPLAGGRIADIAQAWSLLEALSAHGEPSDDLEKLLQRMSVPEKRVWLTRRLVRHHRAQQASDADLAETPLAFVESDRWLAAEKQLAALRHQVMEKTGLGSVDICGEFEVRFRGEQGVGSAVVREWMDLVARDVYLQPKLRLLRSYDQRQTFWPDAA</sequence>
<dbReference type="PANTHER" id="PTHR15544:SF0">
    <property type="entry name" value="TETRATRICOPEPTIDE REPEAT PROTEIN 33"/>
    <property type="match status" value="1"/>
</dbReference>
<dbReference type="Gene3D" id="1.25.40.10">
    <property type="entry name" value="Tetratricopeptide repeat domain"/>
    <property type="match status" value="1"/>
</dbReference>
<reference evidence="4" key="1">
    <citation type="submission" date="2021-02" db="EMBL/GenBank/DDBJ databases">
        <authorList>
            <person name="Dougan E. K."/>
            <person name="Rhodes N."/>
            <person name="Thang M."/>
            <person name="Chan C."/>
        </authorList>
    </citation>
    <scope>NUCLEOTIDE SEQUENCE</scope>
</reference>
<evidence type="ECO:0000259" key="3">
    <source>
        <dbReference type="Pfam" id="PF02225"/>
    </source>
</evidence>
<dbReference type="PANTHER" id="PTHR15544">
    <property type="entry name" value="OSMOSIS RESPONSIVE FACTOR"/>
    <property type="match status" value="1"/>
</dbReference>
<feature type="domain" description="PA" evidence="3">
    <location>
        <begin position="833"/>
        <end position="909"/>
    </location>
</feature>
<proteinExistence type="predicted"/>
<evidence type="ECO:0000313" key="5">
    <source>
        <dbReference type="Proteomes" id="UP000601435"/>
    </source>
</evidence>
<dbReference type="Gene3D" id="3.90.1750.10">
    <property type="entry name" value="Hect, E3 ligase catalytic domains"/>
    <property type="match status" value="1"/>
</dbReference>
<dbReference type="Pfam" id="PF02225">
    <property type="entry name" value="PA"/>
    <property type="match status" value="1"/>
</dbReference>
<dbReference type="AlphaFoldDB" id="A0A812K959"/>
<dbReference type="OrthoDB" id="8068875at2759"/>
<keyword evidence="5" id="KW-1185">Reference proteome</keyword>
<feature type="signal peptide" evidence="2">
    <location>
        <begin position="1"/>
        <end position="23"/>
    </location>
</feature>
<feature type="compositionally biased region" description="Low complexity" evidence="1">
    <location>
        <begin position="647"/>
        <end position="659"/>
    </location>
</feature>
<feature type="region of interest" description="Disordered" evidence="1">
    <location>
        <begin position="639"/>
        <end position="687"/>
    </location>
</feature>
<name>A0A812K959_9DINO</name>
<evidence type="ECO:0000256" key="2">
    <source>
        <dbReference type="SAM" id="SignalP"/>
    </source>
</evidence>
<dbReference type="Gene3D" id="3.50.30.30">
    <property type="match status" value="1"/>
</dbReference>
<dbReference type="Proteomes" id="UP000601435">
    <property type="component" value="Unassembled WGS sequence"/>
</dbReference>
<dbReference type="InterPro" id="IPR003137">
    <property type="entry name" value="PA_domain"/>
</dbReference>
<dbReference type="InterPro" id="IPR011990">
    <property type="entry name" value="TPR-like_helical_dom_sf"/>
</dbReference>
<dbReference type="SUPFAM" id="SSF48452">
    <property type="entry name" value="TPR-like"/>
    <property type="match status" value="1"/>
</dbReference>
<evidence type="ECO:0000313" key="4">
    <source>
        <dbReference type="EMBL" id="CAE7223257.1"/>
    </source>
</evidence>
<feature type="non-terminal residue" evidence="4">
    <location>
        <position position="1091"/>
    </location>
</feature>
<accession>A0A812K959</accession>
<organism evidence="4 5">
    <name type="scientific">Symbiodinium necroappetens</name>
    <dbReference type="NCBI Taxonomy" id="1628268"/>
    <lineage>
        <taxon>Eukaryota</taxon>
        <taxon>Sar</taxon>
        <taxon>Alveolata</taxon>
        <taxon>Dinophyceae</taxon>
        <taxon>Suessiales</taxon>
        <taxon>Symbiodiniaceae</taxon>
        <taxon>Symbiodinium</taxon>
    </lineage>
</organism>
<evidence type="ECO:0000256" key="1">
    <source>
        <dbReference type="SAM" id="MobiDB-lite"/>
    </source>
</evidence>
<feature type="compositionally biased region" description="Low complexity" evidence="1">
    <location>
        <begin position="678"/>
        <end position="687"/>
    </location>
</feature>
<protein>
    <submittedName>
        <fullName evidence="4">HOP protein</fullName>
    </submittedName>
</protein>
<dbReference type="SUPFAM" id="SSF52025">
    <property type="entry name" value="PA domain"/>
    <property type="match status" value="1"/>
</dbReference>
<feature type="chain" id="PRO_5032393690" evidence="2">
    <location>
        <begin position="24"/>
        <end position="1091"/>
    </location>
</feature>
<dbReference type="InterPro" id="IPR019734">
    <property type="entry name" value="TPR_rpt"/>
</dbReference>
<gene>
    <name evidence="4" type="primary">HOP</name>
    <name evidence="4" type="ORF">SNEC2469_LOCUS2980</name>
</gene>
<dbReference type="InterPro" id="IPR052658">
    <property type="entry name" value="TPR-containing"/>
</dbReference>
<keyword evidence="2" id="KW-0732">Signal</keyword>